<gene>
    <name evidence="2" type="ORF">ACFQ38_09210</name>
</gene>
<reference evidence="3" key="1">
    <citation type="journal article" date="2019" name="Int. J. Syst. Evol. Microbiol.">
        <title>The Global Catalogue of Microorganisms (GCM) 10K type strain sequencing project: providing services to taxonomists for standard genome sequencing and annotation.</title>
        <authorList>
            <consortium name="The Broad Institute Genomics Platform"/>
            <consortium name="The Broad Institute Genome Sequencing Center for Infectious Disease"/>
            <person name="Wu L."/>
            <person name="Ma J."/>
        </authorList>
    </citation>
    <scope>NUCLEOTIDE SEQUENCE [LARGE SCALE GENOMIC DNA]</scope>
    <source>
        <strain evidence="3">CCUG 53915</strain>
    </source>
</reference>
<evidence type="ECO:0000313" key="3">
    <source>
        <dbReference type="Proteomes" id="UP001597231"/>
    </source>
</evidence>
<evidence type="ECO:0000259" key="1">
    <source>
        <dbReference type="Pfam" id="PF07287"/>
    </source>
</evidence>
<comment type="caution">
    <text evidence="2">The sequence shown here is derived from an EMBL/GenBank/DDBJ whole genome shotgun (WGS) entry which is preliminary data.</text>
</comment>
<dbReference type="EMBL" id="JBHTLT010000043">
    <property type="protein sequence ID" value="MFD1205281.1"/>
    <property type="molecule type" value="Genomic_DNA"/>
</dbReference>
<accession>A0ABW3TWT2</accession>
<dbReference type="PANTHER" id="PTHR47472:SF1">
    <property type="entry name" value="DUF1446-DOMAIN-CONTAINING PROTEIN"/>
    <property type="match status" value="1"/>
</dbReference>
<dbReference type="InterPro" id="IPR010839">
    <property type="entry name" value="AtuA_N"/>
</dbReference>
<evidence type="ECO:0000313" key="2">
    <source>
        <dbReference type="EMBL" id="MFD1205281.1"/>
    </source>
</evidence>
<dbReference type="RefSeq" id="WP_381480469.1">
    <property type="nucleotide sequence ID" value="NZ_JBHTLT010000043.1"/>
</dbReference>
<keyword evidence="3" id="KW-1185">Reference proteome</keyword>
<sequence length="442" mass="47340">MLRIGSGAGFSGDRLDPAIELAEKGDLHYLILECLAERTIALAQKRKKTNELLGYDPLLEKRMRSLLPIIKRKGVRIVTNMGAANPISGAQKIIDIAEEMGLSVKVAAVTGDNVLPYIYANRKNLDFTPQLNENASVISANAYMGADSIVPALQTDADIIITGRVADPSLFLAPMVYHFGWSFDDMKLLGRGTVIGHLLECGGQLTGGYFADPGKKDVPNMANIGFPFAEIQSNGSAILTKLPNTGGALNLRTVKEQLLYEVMDPSQYVTPDVTADFTTVSICEAGIDRIKVTGGAGRIKPNLLKVSVGYEAGFLGEGEITYAGENALGRAELAGEIIEERLKGRFNEIKVDLIGVTSAHRGSFGHLGQPYEVRLRVAAKANSMADAMIVGEEVEALYTNGPAGGGGARKYVQEVIGIVSTMVPRDSVDVNVVIKETANDEN</sequence>
<dbReference type="PANTHER" id="PTHR47472">
    <property type="entry name" value="PROPIONYL-COA CARBOXYLASE"/>
    <property type="match status" value="1"/>
</dbReference>
<proteinExistence type="predicted"/>
<dbReference type="Proteomes" id="UP001597231">
    <property type="component" value="Unassembled WGS sequence"/>
</dbReference>
<dbReference type="Pfam" id="PF07287">
    <property type="entry name" value="AtuA"/>
    <property type="match status" value="1"/>
</dbReference>
<name>A0ABW3TWT2_9BACL</name>
<protein>
    <submittedName>
        <fullName evidence="2">Acyclic terpene utilization AtuA family protein</fullName>
    </submittedName>
</protein>
<organism evidence="2 3">
    <name type="scientific">Sporosarcina contaminans</name>
    <dbReference type="NCBI Taxonomy" id="633403"/>
    <lineage>
        <taxon>Bacteria</taxon>
        <taxon>Bacillati</taxon>
        <taxon>Bacillota</taxon>
        <taxon>Bacilli</taxon>
        <taxon>Bacillales</taxon>
        <taxon>Caryophanaceae</taxon>
        <taxon>Sporosarcina</taxon>
    </lineage>
</organism>
<feature type="domain" description="Acyclic terpene utilisation N-terminal" evidence="1">
    <location>
        <begin position="2"/>
        <end position="433"/>
    </location>
</feature>